<dbReference type="RefSeq" id="XP_047741016.1">
    <property type="nucleotide sequence ID" value="XM_047885060.1"/>
</dbReference>
<proteinExistence type="inferred from homology"/>
<keyword evidence="2" id="KW-1185">Reference proteome</keyword>
<gene>
    <name evidence="3" type="primary">LOC108668228</name>
</gene>
<dbReference type="GeneID" id="108668228"/>
<organism evidence="2 3">
    <name type="scientific">Hyalella azteca</name>
    <name type="common">Amphipod</name>
    <dbReference type="NCBI Taxonomy" id="294128"/>
    <lineage>
        <taxon>Eukaryota</taxon>
        <taxon>Metazoa</taxon>
        <taxon>Ecdysozoa</taxon>
        <taxon>Arthropoda</taxon>
        <taxon>Crustacea</taxon>
        <taxon>Multicrustacea</taxon>
        <taxon>Malacostraca</taxon>
        <taxon>Eumalacostraca</taxon>
        <taxon>Peracarida</taxon>
        <taxon>Amphipoda</taxon>
        <taxon>Senticaudata</taxon>
        <taxon>Talitrida</taxon>
        <taxon>Talitroidea</taxon>
        <taxon>Hyalellidae</taxon>
        <taxon>Hyalella</taxon>
    </lineage>
</organism>
<dbReference type="PRINTS" id="PR00081">
    <property type="entry name" value="GDHRDH"/>
</dbReference>
<dbReference type="SUPFAM" id="SSF51735">
    <property type="entry name" value="NAD(P)-binding Rossmann-fold domains"/>
    <property type="match status" value="1"/>
</dbReference>
<dbReference type="PANTHER" id="PTHR43943:SF2">
    <property type="entry name" value="DEHYDROGENASE_REDUCTASE 4"/>
    <property type="match status" value="1"/>
</dbReference>
<evidence type="ECO:0000256" key="1">
    <source>
        <dbReference type="ARBA" id="ARBA00006484"/>
    </source>
</evidence>
<accession>A0A979FX52</accession>
<evidence type="ECO:0000313" key="2">
    <source>
        <dbReference type="Proteomes" id="UP000694843"/>
    </source>
</evidence>
<name>A0A979FX52_HYAAZ</name>
<dbReference type="OMA" id="NCNSIGF"/>
<reference evidence="3" key="1">
    <citation type="submission" date="2025-08" db="UniProtKB">
        <authorList>
            <consortium name="RefSeq"/>
        </authorList>
    </citation>
    <scope>IDENTIFICATION</scope>
    <source>
        <tissue evidence="3">Whole organism</tissue>
    </source>
</reference>
<dbReference type="OrthoDB" id="1669814at2759"/>
<dbReference type="Proteomes" id="UP000694843">
    <property type="component" value="Unplaced"/>
</dbReference>
<sequence>MQCNVGKPEDRHNLIDQTVAKWGGVDICVQTAGVNPATGWLLDCSEAVWDKLFDINVKSTWAITKLVAPYMQKKKNGCIIYVPSLGVYGQIVPDGALSGYIVSKTCLLSLCKMAAQQLAPDNVRVNTIIPGAIKTRFAEVLSREDVASYLMALCPLGRFGEPDDVAGMAAFLASADASYVTGENFVVAGGMPSRL</sequence>
<dbReference type="GO" id="GO:0004090">
    <property type="term" value="F:carbonyl reductase (NADPH) activity"/>
    <property type="evidence" value="ECO:0007669"/>
    <property type="project" value="TreeGrafter"/>
</dbReference>
<dbReference type="KEGG" id="hazt:108668228"/>
<dbReference type="InterPro" id="IPR036291">
    <property type="entry name" value="NAD(P)-bd_dom_sf"/>
</dbReference>
<dbReference type="Pfam" id="PF13561">
    <property type="entry name" value="adh_short_C2"/>
    <property type="match status" value="1"/>
</dbReference>
<comment type="similarity">
    <text evidence="1">Belongs to the short-chain dehydrogenases/reductases (SDR) family.</text>
</comment>
<dbReference type="InterPro" id="IPR002347">
    <property type="entry name" value="SDR_fam"/>
</dbReference>
<protein>
    <submittedName>
        <fullName evidence="3">Dehydrogenase/reductase SDR family member 4-like</fullName>
    </submittedName>
</protein>
<evidence type="ECO:0000313" key="3">
    <source>
        <dbReference type="RefSeq" id="XP_047741016.1"/>
    </source>
</evidence>
<dbReference type="AlphaFoldDB" id="A0A979FX52"/>
<dbReference type="Gene3D" id="3.40.50.720">
    <property type="entry name" value="NAD(P)-binding Rossmann-like Domain"/>
    <property type="match status" value="1"/>
</dbReference>
<dbReference type="PANTHER" id="PTHR43943">
    <property type="entry name" value="DEHYDROGENASE/REDUCTASE (SDR FAMILY) MEMBER 4"/>
    <property type="match status" value="1"/>
</dbReference>